<protein>
    <submittedName>
        <fullName evidence="1">Uncharacterized protein</fullName>
    </submittedName>
</protein>
<gene>
    <name evidence="1" type="ORF">O181_019708</name>
</gene>
<dbReference type="AlphaFoldDB" id="A0A9Q3GTV1"/>
<reference evidence="1" key="1">
    <citation type="submission" date="2021-03" db="EMBL/GenBank/DDBJ databases">
        <title>Draft genome sequence of rust myrtle Austropuccinia psidii MF-1, a brazilian biotype.</title>
        <authorList>
            <person name="Quecine M.C."/>
            <person name="Pachon D.M.R."/>
            <person name="Bonatelli M.L."/>
            <person name="Correr F.H."/>
            <person name="Franceschini L.M."/>
            <person name="Leite T.F."/>
            <person name="Margarido G.R.A."/>
            <person name="Almeida C.A."/>
            <person name="Ferrarezi J.A."/>
            <person name="Labate C.A."/>
        </authorList>
    </citation>
    <scope>NUCLEOTIDE SEQUENCE</scope>
    <source>
        <strain evidence="1">MF-1</strain>
    </source>
</reference>
<accession>A0A9Q3GTV1</accession>
<keyword evidence="2" id="KW-1185">Reference proteome</keyword>
<dbReference type="EMBL" id="AVOT02005792">
    <property type="protein sequence ID" value="MBW0479993.1"/>
    <property type="molecule type" value="Genomic_DNA"/>
</dbReference>
<dbReference type="Proteomes" id="UP000765509">
    <property type="component" value="Unassembled WGS sequence"/>
</dbReference>
<proteinExistence type="predicted"/>
<sequence length="199" mass="22168">MYHHYFVGKKPCQHPRAPLPKVRWYLWSKKDGPFRKDFPVPEVPTPDGTSGYSNLTGSRHRDVARWTNVGGPISVSGRPIYSSSEVPISRINSQGVVKRLIRISNSPTNLNAEGSDELDAEAVEVVPNSIGHQSSASPSQPDFRRFKSQVIPSNPRNFQQILSTIPSSLTKYFHWKAYLGFTSEAITHSSAKNFSNGCL</sequence>
<evidence type="ECO:0000313" key="1">
    <source>
        <dbReference type="EMBL" id="MBW0479993.1"/>
    </source>
</evidence>
<comment type="caution">
    <text evidence="1">The sequence shown here is derived from an EMBL/GenBank/DDBJ whole genome shotgun (WGS) entry which is preliminary data.</text>
</comment>
<evidence type="ECO:0000313" key="2">
    <source>
        <dbReference type="Proteomes" id="UP000765509"/>
    </source>
</evidence>
<name>A0A9Q3GTV1_9BASI</name>
<organism evidence="1 2">
    <name type="scientific">Austropuccinia psidii MF-1</name>
    <dbReference type="NCBI Taxonomy" id="1389203"/>
    <lineage>
        <taxon>Eukaryota</taxon>
        <taxon>Fungi</taxon>
        <taxon>Dikarya</taxon>
        <taxon>Basidiomycota</taxon>
        <taxon>Pucciniomycotina</taxon>
        <taxon>Pucciniomycetes</taxon>
        <taxon>Pucciniales</taxon>
        <taxon>Sphaerophragmiaceae</taxon>
        <taxon>Austropuccinia</taxon>
    </lineage>
</organism>